<sequence length="303" mass="31909">MKTIISAVLLSASLAVAAPQQYSAISPEYTTTTTTTVSPAYTAVPPVYTPPVPPVYTPPVPPVYTPSVPTVSTPEYTSIVVPPISTAPAPECTTTSTPAYTIVPPLTTCADDTATSEPAHHLRTFTNNQGYTLLIDEANNELGGLIVGASGVDGIYNVDEEQPASGIDTWVDIHDGVNVIIDYANPNDFTVYDSNSEPIDTISFEVTPISSPLSHYLMAFVNDKSETLLVDEAVDDAAILEAGIDGIDGIYTVPPDGFPTGVASGIETWVDSADGIQAIVDLANPNYFTVFDESSNPIATVSY</sequence>
<proteinExistence type="predicted"/>
<feature type="signal peptide" evidence="1">
    <location>
        <begin position="1"/>
        <end position="17"/>
    </location>
</feature>
<dbReference type="Proteomes" id="UP001151518">
    <property type="component" value="Unassembled WGS sequence"/>
</dbReference>
<keyword evidence="1" id="KW-0732">Signal</keyword>
<organism evidence="2 3">
    <name type="scientific">Coemansia spiralis</name>
    <dbReference type="NCBI Taxonomy" id="417178"/>
    <lineage>
        <taxon>Eukaryota</taxon>
        <taxon>Fungi</taxon>
        <taxon>Fungi incertae sedis</taxon>
        <taxon>Zoopagomycota</taxon>
        <taxon>Kickxellomycotina</taxon>
        <taxon>Kickxellomycetes</taxon>
        <taxon>Kickxellales</taxon>
        <taxon>Kickxellaceae</taxon>
        <taxon>Coemansia</taxon>
    </lineage>
</organism>
<dbReference type="OrthoDB" id="5525053at2759"/>
<gene>
    <name evidence="2" type="ORF">GGI25_003658</name>
</gene>
<feature type="chain" id="PRO_5040809947" evidence="1">
    <location>
        <begin position="18"/>
        <end position="303"/>
    </location>
</feature>
<protein>
    <submittedName>
        <fullName evidence="2">Uncharacterized protein</fullName>
    </submittedName>
</protein>
<name>A0A9W8KXY4_9FUNG</name>
<reference evidence="2" key="1">
    <citation type="submission" date="2022-07" db="EMBL/GenBank/DDBJ databases">
        <title>Phylogenomic reconstructions and comparative analyses of Kickxellomycotina fungi.</title>
        <authorList>
            <person name="Reynolds N.K."/>
            <person name="Stajich J.E."/>
            <person name="Barry K."/>
            <person name="Grigoriev I.V."/>
            <person name="Crous P."/>
            <person name="Smith M.E."/>
        </authorList>
    </citation>
    <scope>NUCLEOTIDE SEQUENCE</scope>
    <source>
        <strain evidence="2">NRRL 3115</strain>
    </source>
</reference>
<dbReference type="EMBL" id="JANBTW010000041">
    <property type="protein sequence ID" value="KAJ2676271.1"/>
    <property type="molecule type" value="Genomic_DNA"/>
</dbReference>
<evidence type="ECO:0000256" key="1">
    <source>
        <dbReference type="SAM" id="SignalP"/>
    </source>
</evidence>
<evidence type="ECO:0000313" key="3">
    <source>
        <dbReference type="Proteomes" id="UP001151518"/>
    </source>
</evidence>
<comment type="caution">
    <text evidence="2">The sequence shown here is derived from an EMBL/GenBank/DDBJ whole genome shotgun (WGS) entry which is preliminary data.</text>
</comment>
<accession>A0A9W8KXY4</accession>
<dbReference type="AlphaFoldDB" id="A0A9W8KXY4"/>
<evidence type="ECO:0000313" key="2">
    <source>
        <dbReference type="EMBL" id="KAJ2676271.1"/>
    </source>
</evidence>